<dbReference type="PATRIC" id="fig|888064.11.peg.1529"/>
<sequence length="182" mass="21025">MKWPVKVDRFWFYFKFSLLALAIALVIRGFLLIPIQVEGKSMQLTLKKNDWVVVENVTTIHRFDIVVFRLADGDTYIKRVIGLPGESIAYVDDQLYVDGKKIDEPYLAENQEKIHDQNPYTNNFSLNDLLDVKKLGKDSYFVMGDNRRVSKDSRSFGAVSADDIIGKAVFVYYPLPDIKWVH</sequence>
<comment type="similarity">
    <text evidence="3 7">Belongs to the peptidase S26 family.</text>
</comment>
<dbReference type="GO" id="GO:0004252">
    <property type="term" value="F:serine-type endopeptidase activity"/>
    <property type="evidence" value="ECO:0007669"/>
    <property type="project" value="InterPro"/>
</dbReference>
<evidence type="ECO:0000313" key="10">
    <source>
        <dbReference type="Proteomes" id="UP000010296"/>
    </source>
</evidence>
<feature type="transmembrane region" description="Helical" evidence="7">
    <location>
        <begin position="12"/>
        <end position="33"/>
    </location>
</feature>
<keyword evidence="5 7" id="KW-0378">Hydrolase</keyword>
<dbReference type="PRINTS" id="PR00727">
    <property type="entry name" value="LEADERPTASE"/>
</dbReference>
<evidence type="ECO:0000313" key="9">
    <source>
        <dbReference type="EMBL" id="EFU73956.1"/>
    </source>
</evidence>
<dbReference type="GO" id="GO:0009003">
    <property type="term" value="F:signal peptidase activity"/>
    <property type="evidence" value="ECO:0007669"/>
    <property type="project" value="UniProtKB-EC"/>
</dbReference>
<name>E6LFJ4_ENTI1</name>
<dbReference type="SUPFAM" id="SSF51306">
    <property type="entry name" value="LexA/Signal peptidase"/>
    <property type="match status" value="1"/>
</dbReference>
<dbReference type="PANTHER" id="PTHR43390">
    <property type="entry name" value="SIGNAL PEPTIDASE I"/>
    <property type="match status" value="1"/>
</dbReference>
<keyword evidence="7" id="KW-1133">Transmembrane helix</keyword>
<dbReference type="InterPro" id="IPR036286">
    <property type="entry name" value="LexA/Signal_pep-like_sf"/>
</dbReference>
<dbReference type="InterPro" id="IPR019533">
    <property type="entry name" value="Peptidase_S26"/>
</dbReference>
<dbReference type="Pfam" id="PF10502">
    <property type="entry name" value="Peptidase_S26"/>
    <property type="match status" value="1"/>
</dbReference>
<dbReference type="InterPro" id="IPR019758">
    <property type="entry name" value="Pept_S26A_signal_pept_1_CS"/>
</dbReference>
<evidence type="ECO:0000256" key="4">
    <source>
        <dbReference type="ARBA" id="ARBA00013208"/>
    </source>
</evidence>
<dbReference type="PROSITE" id="PS00761">
    <property type="entry name" value="SPASE_I_3"/>
    <property type="match status" value="1"/>
</dbReference>
<dbReference type="HOGENOM" id="CLU_028723_5_0_9"/>
<gene>
    <name evidence="9" type="primary">lepB</name>
    <name evidence="9" type="ORF">HMPREF9088_1134</name>
</gene>
<keyword evidence="7" id="KW-0472">Membrane</keyword>
<dbReference type="PANTHER" id="PTHR43390:SF1">
    <property type="entry name" value="CHLOROPLAST PROCESSING PEPTIDASE"/>
    <property type="match status" value="1"/>
</dbReference>
<keyword evidence="7" id="KW-0812">Transmembrane</keyword>
<accession>E6LFJ4</accession>
<organism evidence="9 10">
    <name type="scientific">Enterococcus italicus (strain DSM 15952 / CCUG 50447 / LMG 22039 / TP 1.5)</name>
    <dbReference type="NCBI Taxonomy" id="888064"/>
    <lineage>
        <taxon>Bacteria</taxon>
        <taxon>Bacillati</taxon>
        <taxon>Bacillota</taxon>
        <taxon>Bacilli</taxon>
        <taxon>Lactobacillales</taxon>
        <taxon>Enterococcaceae</taxon>
        <taxon>Enterococcus</taxon>
    </lineage>
</organism>
<dbReference type="CDD" id="cd06530">
    <property type="entry name" value="S26_SPase_I"/>
    <property type="match status" value="1"/>
</dbReference>
<dbReference type="RefSeq" id="WP_007208152.1">
    <property type="nucleotide sequence ID" value="NZ_GL622241.1"/>
</dbReference>
<comment type="caution">
    <text evidence="9">The sequence shown here is derived from an EMBL/GenBank/DDBJ whole genome shotgun (WGS) entry which is preliminary data.</text>
</comment>
<protein>
    <recommendedName>
        <fullName evidence="4 7">Signal peptidase I</fullName>
        <ecNumber evidence="4 7">3.4.21.89</ecNumber>
    </recommendedName>
</protein>
<comment type="catalytic activity">
    <reaction evidence="1 7">
        <text>Cleavage of hydrophobic, N-terminal signal or leader sequences from secreted and periplasmic proteins.</text>
        <dbReference type="EC" id="3.4.21.89"/>
    </reaction>
</comment>
<feature type="domain" description="Peptidase S26" evidence="8">
    <location>
        <begin position="13"/>
        <end position="173"/>
    </location>
</feature>
<feature type="active site" evidence="6">
    <location>
        <position position="78"/>
    </location>
</feature>
<keyword evidence="10" id="KW-1185">Reference proteome</keyword>
<dbReference type="InterPro" id="IPR000223">
    <property type="entry name" value="Pept_S26A_signal_pept_1"/>
</dbReference>
<evidence type="ECO:0000259" key="8">
    <source>
        <dbReference type="Pfam" id="PF10502"/>
    </source>
</evidence>
<evidence type="ECO:0000256" key="1">
    <source>
        <dbReference type="ARBA" id="ARBA00000677"/>
    </source>
</evidence>
<dbReference type="Gene3D" id="2.10.109.10">
    <property type="entry name" value="Umud Fragment, subunit A"/>
    <property type="match status" value="1"/>
</dbReference>
<evidence type="ECO:0000256" key="7">
    <source>
        <dbReference type="RuleBase" id="RU362042"/>
    </source>
</evidence>
<dbReference type="InterPro" id="IPR019757">
    <property type="entry name" value="Pept_S26A_signal_pept_1_Lys-AS"/>
</dbReference>
<dbReference type="EC" id="3.4.21.89" evidence="4 7"/>
<proteinExistence type="inferred from homology"/>
<evidence type="ECO:0000256" key="2">
    <source>
        <dbReference type="ARBA" id="ARBA00004401"/>
    </source>
</evidence>
<evidence type="ECO:0000256" key="5">
    <source>
        <dbReference type="ARBA" id="ARBA00022801"/>
    </source>
</evidence>
<dbReference type="MEROPS" id="S26.006"/>
<comment type="subcellular location">
    <subcellularLocation>
        <location evidence="2">Cell membrane</location>
        <topology evidence="2">Single-pass type II membrane protein</topology>
    </subcellularLocation>
    <subcellularLocation>
        <location evidence="7">Membrane</location>
        <topology evidence="7">Single-pass type II membrane protein</topology>
    </subcellularLocation>
</comment>
<dbReference type="OrthoDB" id="9802919at2"/>
<dbReference type="eggNOG" id="COG0681">
    <property type="taxonomic scope" value="Bacteria"/>
</dbReference>
<reference evidence="9 10" key="1">
    <citation type="submission" date="2010-12" db="EMBL/GenBank/DDBJ databases">
        <authorList>
            <person name="Muzny D."/>
            <person name="Qin X."/>
            <person name="Deng J."/>
            <person name="Jiang H."/>
            <person name="Liu Y."/>
            <person name="Qu J."/>
            <person name="Song X.-Z."/>
            <person name="Zhang L."/>
            <person name="Thornton R."/>
            <person name="Coyle M."/>
            <person name="Francisco L."/>
            <person name="Jackson L."/>
            <person name="Javaid M."/>
            <person name="Korchina V."/>
            <person name="Kovar C."/>
            <person name="Mata R."/>
            <person name="Mathew T."/>
            <person name="Ngo R."/>
            <person name="Nguyen L."/>
            <person name="Nguyen N."/>
            <person name="Okwuonu G."/>
            <person name="Ongeri F."/>
            <person name="Pham C."/>
            <person name="Simmons D."/>
            <person name="Wilczek-Boney K."/>
            <person name="Hale W."/>
            <person name="Jakkamsetti A."/>
            <person name="Pham P."/>
            <person name="Ruth R."/>
            <person name="San Lucas F."/>
            <person name="Warren J."/>
            <person name="Zhang J."/>
            <person name="Zhao Z."/>
            <person name="Zhou C."/>
            <person name="Zhu D."/>
            <person name="Lee S."/>
            <person name="Bess C."/>
            <person name="Blankenburg K."/>
            <person name="Forbes L."/>
            <person name="Fu Q."/>
            <person name="Gubbala S."/>
            <person name="Hirani K."/>
            <person name="Jayaseelan J.C."/>
            <person name="Lara F."/>
            <person name="Munidasa M."/>
            <person name="Palculict T."/>
            <person name="Patil S."/>
            <person name="Pu L.-L."/>
            <person name="Saada N."/>
            <person name="Tang L."/>
            <person name="Weissenberger G."/>
            <person name="Zhu Y."/>
            <person name="Hemphill L."/>
            <person name="Shang Y."/>
            <person name="Youmans B."/>
            <person name="Ayvaz T."/>
            <person name="Ross M."/>
            <person name="Santibanez J."/>
            <person name="Aqrawi P."/>
            <person name="Gross S."/>
            <person name="Joshi V."/>
            <person name="Fowler G."/>
            <person name="Nazareth L."/>
            <person name="Reid J."/>
            <person name="Worley K."/>
            <person name="Petrosino J."/>
            <person name="Highlander S."/>
            <person name="Gibbs R."/>
        </authorList>
    </citation>
    <scope>NUCLEOTIDE SEQUENCE [LARGE SCALE GENOMIC DNA]</scope>
    <source>
        <strain evidence="10">DSM 15952 / CCUG 50447 / LMG 22039 / TP 1.5</strain>
    </source>
</reference>
<evidence type="ECO:0000256" key="6">
    <source>
        <dbReference type="PIRSR" id="PIRSR600223-1"/>
    </source>
</evidence>
<dbReference type="GO" id="GO:0006465">
    <property type="term" value="P:signal peptide processing"/>
    <property type="evidence" value="ECO:0007669"/>
    <property type="project" value="InterPro"/>
</dbReference>
<feature type="active site" evidence="6">
    <location>
        <position position="41"/>
    </location>
</feature>
<evidence type="ECO:0000256" key="3">
    <source>
        <dbReference type="ARBA" id="ARBA00009370"/>
    </source>
</evidence>
<dbReference type="STRING" id="888064.HMPREF9088_1134"/>
<dbReference type="EMBL" id="AEPV01000041">
    <property type="protein sequence ID" value="EFU73956.1"/>
    <property type="molecule type" value="Genomic_DNA"/>
</dbReference>
<keyword evidence="7" id="KW-0645">Protease</keyword>
<dbReference type="NCBIfam" id="TIGR02227">
    <property type="entry name" value="sigpep_I_bact"/>
    <property type="match status" value="1"/>
</dbReference>
<dbReference type="Proteomes" id="UP000010296">
    <property type="component" value="Unassembled WGS sequence"/>
</dbReference>
<dbReference type="GO" id="GO:0005886">
    <property type="term" value="C:plasma membrane"/>
    <property type="evidence" value="ECO:0007669"/>
    <property type="project" value="UniProtKB-SubCell"/>
</dbReference>
<dbReference type="AlphaFoldDB" id="E6LFJ4"/>
<dbReference type="PROSITE" id="PS00760">
    <property type="entry name" value="SPASE_I_2"/>
    <property type="match status" value="1"/>
</dbReference>